<evidence type="ECO:0000313" key="1">
    <source>
        <dbReference type="EMBL" id="GBP66196.1"/>
    </source>
</evidence>
<accession>A0A4C1XQI2</accession>
<sequence length="97" mass="10983">MEAGNGIGTVTDIEEAIESEGEVLAISLDIAKAFDGVLSSVQFRYHIERKVKLASKEPGALNRARQYFKPDHRLLIYKEHVRTHLKYSCLLWTGVRP</sequence>
<protein>
    <submittedName>
        <fullName evidence="1">Uncharacterized protein</fullName>
    </submittedName>
</protein>
<dbReference type="OrthoDB" id="7480422at2759"/>
<organism evidence="1 2">
    <name type="scientific">Eumeta variegata</name>
    <name type="common">Bagworm moth</name>
    <name type="synonym">Eumeta japonica</name>
    <dbReference type="NCBI Taxonomy" id="151549"/>
    <lineage>
        <taxon>Eukaryota</taxon>
        <taxon>Metazoa</taxon>
        <taxon>Ecdysozoa</taxon>
        <taxon>Arthropoda</taxon>
        <taxon>Hexapoda</taxon>
        <taxon>Insecta</taxon>
        <taxon>Pterygota</taxon>
        <taxon>Neoptera</taxon>
        <taxon>Endopterygota</taxon>
        <taxon>Lepidoptera</taxon>
        <taxon>Glossata</taxon>
        <taxon>Ditrysia</taxon>
        <taxon>Tineoidea</taxon>
        <taxon>Psychidae</taxon>
        <taxon>Oiketicinae</taxon>
        <taxon>Eumeta</taxon>
    </lineage>
</organism>
<dbReference type="Proteomes" id="UP000299102">
    <property type="component" value="Unassembled WGS sequence"/>
</dbReference>
<dbReference type="AlphaFoldDB" id="A0A4C1XQI2"/>
<dbReference type="EMBL" id="BGZK01000951">
    <property type="protein sequence ID" value="GBP66196.1"/>
    <property type="molecule type" value="Genomic_DNA"/>
</dbReference>
<gene>
    <name evidence="1" type="ORF">EVAR_97147_1</name>
</gene>
<comment type="caution">
    <text evidence="1">The sequence shown here is derived from an EMBL/GenBank/DDBJ whole genome shotgun (WGS) entry which is preliminary data.</text>
</comment>
<name>A0A4C1XQI2_EUMVA</name>
<evidence type="ECO:0000313" key="2">
    <source>
        <dbReference type="Proteomes" id="UP000299102"/>
    </source>
</evidence>
<proteinExistence type="predicted"/>
<keyword evidence="2" id="KW-1185">Reference proteome</keyword>
<reference evidence="1 2" key="1">
    <citation type="journal article" date="2019" name="Commun. Biol.">
        <title>The bagworm genome reveals a unique fibroin gene that provides high tensile strength.</title>
        <authorList>
            <person name="Kono N."/>
            <person name="Nakamura H."/>
            <person name="Ohtoshi R."/>
            <person name="Tomita M."/>
            <person name="Numata K."/>
            <person name="Arakawa K."/>
        </authorList>
    </citation>
    <scope>NUCLEOTIDE SEQUENCE [LARGE SCALE GENOMIC DNA]</scope>
</reference>